<organism evidence="5 6">
    <name type="scientific">Acinetobacter bereziniae</name>
    <name type="common">Acinetobacter genomosp. 10</name>
    <dbReference type="NCBI Taxonomy" id="106648"/>
    <lineage>
        <taxon>Bacteria</taxon>
        <taxon>Pseudomonadati</taxon>
        <taxon>Pseudomonadota</taxon>
        <taxon>Gammaproteobacteria</taxon>
        <taxon>Moraxellales</taxon>
        <taxon>Moraxellaceae</taxon>
        <taxon>Acinetobacter</taxon>
    </lineage>
</organism>
<gene>
    <name evidence="5" type="ORF">I9054_004735</name>
</gene>
<name>A0A8I1DGR0_ACIBZ</name>
<dbReference type="Proteomes" id="UP000644140">
    <property type="component" value="Chromosome"/>
</dbReference>
<reference evidence="5" key="1">
    <citation type="submission" date="2022-02" db="EMBL/GenBank/DDBJ databases">
        <title>Characterization of Tn125 harboring carbapenem-resistant Acinetobacter bereziniae clinical isolates.</title>
        <authorList>
            <person name="Wong N.-K."/>
            <person name="Pan Q."/>
        </authorList>
    </citation>
    <scope>NUCLEOTIDE SEQUENCE</scope>
    <source>
        <strain evidence="5">GD03393</strain>
    </source>
</reference>
<feature type="domain" description="GGDEF" evidence="4">
    <location>
        <begin position="151"/>
        <end position="281"/>
    </location>
</feature>
<dbReference type="PANTHER" id="PTHR45138">
    <property type="entry name" value="REGULATORY COMPONENTS OF SENSORY TRANSDUCTION SYSTEM"/>
    <property type="match status" value="1"/>
</dbReference>
<dbReference type="RefSeq" id="WP_151781737.1">
    <property type="nucleotide sequence ID" value="NZ_BKNL01000129.1"/>
</dbReference>
<comment type="catalytic activity">
    <reaction evidence="3">
        <text>2 GTP = 3',3'-c-di-GMP + 2 diphosphate</text>
        <dbReference type="Rhea" id="RHEA:24898"/>
        <dbReference type="ChEBI" id="CHEBI:33019"/>
        <dbReference type="ChEBI" id="CHEBI:37565"/>
        <dbReference type="ChEBI" id="CHEBI:58805"/>
        <dbReference type="EC" id="2.7.7.65"/>
    </reaction>
</comment>
<dbReference type="InterPro" id="IPR050469">
    <property type="entry name" value="Diguanylate_Cyclase"/>
</dbReference>
<dbReference type="Gene3D" id="3.30.70.270">
    <property type="match status" value="1"/>
</dbReference>
<protein>
    <recommendedName>
        <fullName evidence="2">diguanylate cyclase</fullName>
        <ecNumber evidence="2">2.7.7.65</ecNumber>
    </recommendedName>
</protein>
<dbReference type="InterPro" id="IPR000160">
    <property type="entry name" value="GGDEF_dom"/>
</dbReference>
<proteinExistence type="predicted"/>
<dbReference type="PROSITE" id="PS50887">
    <property type="entry name" value="GGDEF"/>
    <property type="match status" value="1"/>
</dbReference>
<evidence type="ECO:0000313" key="6">
    <source>
        <dbReference type="Proteomes" id="UP000644140"/>
    </source>
</evidence>
<dbReference type="SMART" id="SM00267">
    <property type="entry name" value="GGDEF"/>
    <property type="match status" value="1"/>
</dbReference>
<dbReference type="FunFam" id="3.30.70.270:FF:000001">
    <property type="entry name" value="Diguanylate cyclase domain protein"/>
    <property type="match status" value="1"/>
</dbReference>
<dbReference type="EC" id="2.7.7.65" evidence="2"/>
<evidence type="ECO:0000256" key="1">
    <source>
        <dbReference type="ARBA" id="ARBA00001946"/>
    </source>
</evidence>
<dbReference type="EMBL" id="CP092085">
    <property type="protein sequence ID" value="UUN98766.1"/>
    <property type="molecule type" value="Genomic_DNA"/>
</dbReference>
<evidence type="ECO:0000313" key="5">
    <source>
        <dbReference type="EMBL" id="UUN98766.1"/>
    </source>
</evidence>
<dbReference type="InterPro" id="IPR043128">
    <property type="entry name" value="Rev_trsase/Diguanyl_cyclase"/>
</dbReference>
<dbReference type="Pfam" id="PF00990">
    <property type="entry name" value="GGDEF"/>
    <property type="match status" value="1"/>
</dbReference>
<evidence type="ECO:0000256" key="2">
    <source>
        <dbReference type="ARBA" id="ARBA00012528"/>
    </source>
</evidence>
<dbReference type="NCBIfam" id="TIGR00254">
    <property type="entry name" value="GGDEF"/>
    <property type="match status" value="1"/>
</dbReference>
<sequence length="282" mass="32014">MIKQLETYLFMSSIVVRRTTLLLIIIVLGIIDLSTGYEYSFAVFYLIPVSIAAWYDHKYVVIIAVILSGLTWLYADYSAGHEYTNSIIPFWNACVRLGFFSVVAILLRRIKINLNEMTLMAMKDPLTSLNNTRAFNLAYQALKKRHGKTEQTFAVGLIDLDGFKTVNDTYGHSKGDDVLVEFAQVLKSTTRHSDVVARMGGDEFIVILQDIDLNAIEDYEKRLRKSFLLSGLKQQFGIDFSMGIRTYDELPENIDEATHQADLLMYQSKVHGKSQTTIDAKP</sequence>
<accession>A0A8I1DGR0</accession>
<dbReference type="InterPro" id="IPR029787">
    <property type="entry name" value="Nucleotide_cyclase"/>
</dbReference>
<evidence type="ECO:0000256" key="3">
    <source>
        <dbReference type="ARBA" id="ARBA00034247"/>
    </source>
</evidence>
<dbReference type="PANTHER" id="PTHR45138:SF9">
    <property type="entry name" value="DIGUANYLATE CYCLASE DGCM-RELATED"/>
    <property type="match status" value="1"/>
</dbReference>
<evidence type="ECO:0000259" key="4">
    <source>
        <dbReference type="PROSITE" id="PS50887"/>
    </source>
</evidence>
<dbReference type="CDD" id="cd01949">
    <property type="entry name" value="GGDEF"/>
    <property type="match status" value="1"/>
</dbReference>
<dbReference type="GO" id="GO:0052621">
    <property type="term" value="F:diguanylate cyclase activity"/>
    <property type="evidence" value="ECO:0007669"/>
    <property type="project" value="UniProtKB-EC"/>
</dbReference>
<comment type="cofactor">
    <cofactor evidence="1">
        <name>Mg(2+)</name>
        <dbReference type="ChEBI" id="CHEBI:18420"/>
    </cofactor>
</comment>
<dbReference type="AlphaFoldDB" id="A0A8I1DGR0"/>
<dbReference type="SUPFAM" id="SSF55073">
    <property type="entry name" value="Nucleotide cyclase"/>
    <property type="match status" value="1"/>
</dbReference>